<dbReference type="OrthoDB" id="4427604at2"/>
<organism evidence="1 2">
    <name type="scientific">Corynebacterium phocae</name>
    <dbReference type="NCBI Taxonomy" id="161895"/>
    <lineage>
        <taxon>Bacteria</taxon>
        <taxon>Bacillati</taxon>
        <taxon>Actinomycetota</taxon>
        <taxon>Actinomycetes</taxon>
        <taxon>Mycobacteriales</taxon>
        <taxon>Corynebacteriaceae</taxon>
        <taxon>Corynebacterium</taxon>
    </lineage>
</organism>
<sequence>MISLVTIRNAHHILGLPTDDESIEAKYEEIYEAVDERTDYYYGLFINQWHEQHPEANEVQPGEVTGRCHSQALQRAEEEMLEEYINDPIRVLRNREEDAY</sequence>
<dbReference type="RefSeq" id="WP_075734335.1">
    <property type="nucleotide sequence ID" value="NZ_CP009249.1"/>
</dbReference>
<dbReference type="Proteomes" id="UP000185491">
    <property type="component" value="Chromosome"/>
</dbReference>
<gene>
    <name evidence="1" type="ORF">CPHO_06795</name>
</gene>
<dbReference type="AlphaFoldDB" id="A0A1L7D3C1"/>
<name>A0A1L7D3C1_9CORY</name>
<reference evidence="1 2" key="1">
    <citation type="submission" date="2014-08" db="EMBL/GenBank/DDBJ databases">
        <title>Complete genome sequence of Corynebacterium phocae M408/89/1(T)(=DSM 44612(T)), isolated from the common seal (Phoca vitulina).</title>
        <authorList>
            <person name="Ruckert C."/>
            <person name="Albersmeier A."/>
            <person name="Winkler A."/>
            <person name="Kalinowski J."/>
        </authorList>
    </citation>
    <scope>NUCLEOTIDE SEQUENCE [LARGE SCALE GENOMIC DNA]</scope>
    <source>
        <strain evidence="1 2">M408/89/1</strain>
    </source>
</reference>
<evidence type="ECO:0000313" key="2">
    <source>
        <dbReference type="Proteomes" id="UP000185491"/>
    </source>
</evidence>
<dbReference type="KEGG" id="cpho:CPHO_06795"/>
<accession>A0A1L7D3C1</accession>
<dbReference type="EMBL" id="CP009249">
    <property type="protein sequence ID" value="APT92649.1"/>
    <property type="molecule type" value="Genomic_DNA"/>
</dbReference>
<protein>
    <submittedName>
        <fullName evidence="1">Uncharacterized protein</fullName>
    </submittedName>
</protein>
<evidence type="ECO:0000313" key="1">
    <source>
        <dbReference type="EMBL" id="APT92649.1"/>
    </source>
</evidence>
<keyword evidence="2" id="KW-1185">Reference proteome</keyword>
<proteinExistence type="predicted"/>